<keyword evidence="2" id="KW-1185">Reference proteome</keyword>
<evidence type="ECO:0000313" key="2">
    <source>
        <dbReference type="Proteomes" id="UP000051952"/>
    </source>
</evidence>
<reference evidence="2" key="1">
    <citation type="submission" date="2015-09" db="EMBL/GenBank/DDBJ databases">
        <authorList>
            <consortium name="Pathogen Informatics"/>
        </authorList>
    </citation>
    <scope>NUCLEOTIDE SEQUENCE [LARGE SCALE GENOMIC DNA]</scope>
    <source>
        <strain evidence="2">Lake Konstanz</strain>
    </source>
</reference>
<dbReference type="VEuPathDB" id="TriTrypDB:BSAL_84635"/>
<dbReference type="EMBL" id="CYKH01000977">
    <property type="protein sequence ID" value="CUG75027.1"/>
    <property type="molecule type" value="Genomic_DNA"/>
</dbReference>
<gene>
    <name evidence="1" type="ORF">BSAL_84635</name>
</gene>
<dbReference type="AlphaFoldDB" id="A0A0S4J0H0"/>
<sequence length="78" mass="8489">MAAGSFLLDISHLRELLECEYRTLLTTLSTADGSSLIETPVHVPLVMHAAKMQVSLQLECEAAEAARVTCELLGRSFV</sequence>
<organism evidence="1 2">
    <name type="scientific">Bodo saltans</name>
    <name type="common">Flagellated protozoan</name>
    <dbReference type="NCBI Taxonomy" id="75058"/>
    <lineage>
        <taxon>Eukaryota</taxon>
        <taxon>Discoba</taxon>
        <taxon>Euglenozoa</taxon>
        <taxon>Kinetoplastea</taxon>
        <taxon>Metakinetoplastina</taxon>
        <taxon>Eubodonida</taxon>
        <taxon>Bodonidae</taxon>
        <taxon>Bodo</taxon>
    </lineage>
</organism>
<protein>
    <submittedName>
        <fullName evidence="1">Uncharacterized protein</fullName>
    </submittedName>
</protein>
<accession>A0A0S4J0H0</accession>
<dbReference type="Proteomes" id="UP000051952">
    <property type="component" value="Unassembled WGS sequence"/>
</dbReference>
<proteinExistence type="predicted"/>
<name>A0A0S4J0H0_BODSA</name>
<evidence type="ECO:0000313" key="1">
    <source>
        <dbReference type="EMBL" id="CUG75027.1"/>
    </source>
</evidence>